<keyword evidence="1" id="KW-0812">Transmembrane</keyword>
<protein>
    <submittedName>
        <fullName evidence="2">Uncharacterized protein</fullName>
    </submittedName>
</protein>
<gene>
    <name evidence="2" type="ORF">HS096_03155</name>
</gene>
<dbReference type="EMBL" id="JABTTY010000001">
    <property type="protein sequence ID" value="MBE7525358.1"/>
    <property type="molecule type" value="Genomic_DNA"/>
</dbReference>
<reference evidence="2" key="1">
    <citation type="submission" date="2020-05" db="EMBL/GenBank/DDBJ databases">
        <title>High-Quality Genomes of Partial-Nitritation/Anammox System by Hierarchical Clustering Based Hybrid Assembly.</title>
        <authorList>
            <person name="Liu L."/>
            <person name="Wang Y."/>
            <person name="Che Y."/>
            <person name="Chen Y."/>
            <person name="Xia Y."/>
            <person name="Luo R."/>
            <person name="Cheng S.H."/>
            <person name="Zheng C."/>
            <person name="Zhang T."/>
        </authorList>
    </citation>
    <scope>NUCLEOTIDE SEQUENCE</scope>
    <source>
        <strain evidence="2">H1_PAT1</strain>
    </source>
</reference>
<evidence type="ECO:0000313" key="3">
    <source>
        <dbReference type="Proteomes" id="UP000710385"/>
    </source>
</evidence>
<evidence type="ECO:0000313" key="2">
    <source>
        <dbReference type="EMBL" id="MBE7525358.1"/>
    </source>
</evidence>
<feature type="transmembrane region" description="Helical" evidence="1">
    <location>
        <begin position="41"/>
        <end position="60"/>
    </location>
</feature>
<keyword evidence="1" id="KW-1133">Transmembrane helix</keyword>
<organism evidence="2 3">
    <name type="scientific">candidate division WWE3 bacterium</name>
    <dbReference type="NCBI Taxonomy" id="2053526"/>
    <lineage>
        <taxon>Bacteria</taxon>
        <taxon>Katanobacteria</taxon>
    </lineage>
</organism>
<accession>A0A928TX34</accession>
<dbReference type="Proteomes" id="UP000710385">
    <property type="component" value="Unassembled WGS sequence"/>
</dbReference>
<sequence>MPGSTCGHSGCEASCKVRYCGPTSHPMSHHAASAAFGVKQVWAASVIAGLAVVLTGFIAFSSAQAHEQQQADARSQIVRGDILRELNRINERLQTLEASVQALQQ</sequence>
<comment type="caution">
    <text evidence="2">The sequence shown here is derived from an EMBL/GenBank/DDBJ whole genome shotgun (WGS) entry which is preliminary data.</text>
</comment>
<proteinExistence type="predicted"/>
<evidence type="ECO:0000256" key="1">
    <source>
        <dbReference type="SAM" id="Phobius"/>
    </source>
</evidence>
<keyword evidence="1" id="KW-0472">Membrane</keyword>
<name>A0A928TX34_UNCKA</name>
<dbReference type="AlphaFoldDB" id="A0A928TX34"/>